<name>A0A552X1M5_9GAMM</name>
<dbReference type="Proteomes" id="UP000320359">
    <property type="component" value="Unassembled WGS sequence"/>
</dbReference>
<gene>
    <name evidence="8" type="ORF">FM042_08175</name>
</gene>
<feature type="domain" description="Cytochrome c" evidence="7">
    <location>
        <begin position="68"/>
        <end position="148"/>
    </location>
</feature>
<comment type="caution">
    <text evidence="8">The sequence shown here is derived from an EMBL/GenBank/DDBJ whole genome shotgun (WGS) entry which is preliminary data.</text>
</comment>
<dbReference type="EMBL" id="VJWL01000002">
    <property type="protein sequence ID" value="TRW48948.1"/>
    <property type="molecule type" value="Genomic_DNA"/>
</dbReference>
<dbReference type="PRINTS" id="PR00607">
    <property type="entry name" value="CYTCHROMECIE"/>
</dbReference>
<evidence type="ECO:0000256" key="2">
    <source>
        <dbReference type="ARBA" id="ARBA00022617"/>
    </source>
</evidence>
<organism evidence="8 9">
    <name type="scientific">Aliidiomarina halalkaliphila</name>
    <dbReference type="NCBI Taxonomy" id="2593535"/>
    <lineage>
        <taxon>Bacteria</taxon>
        <taxon>Pseudomonadati</taxon>
        <taxon>Pseudomonadota</taxon>
        <taxon>Gammaproteobacteria</taxon>
        <taxon>Alteromonadales</taxon>
        <taxon>Idiomarinaceae</taxon>
        <taxon>Aliidiomarina</taxon>
    </lineage>
</organism>
<evidence type="ECO:0000256" key="1">
    <source>
        <dbReference type="ARBA" id="ARBA00022448"/>
    </source>
</evidence>
<dbReference type="Gene3D" id="1.10.760.10">
    <property type="entry name" value="Cytochrome c-like domain"/>
    <property type="match status" value="1"/>
</dbReference>
<protein>
    <submittedName>
        <fullName evidence="8">Cytochrome c5 family protein</fullName>
    </submittedName>
</protein>
<dbReference type="InterPro" id="IPR009056">
    <property type="entry name" value="Cyt_c-like_dom"/>
</dbReference>
<keyword evidence="5 6" id="KW-0408">Iron</keyword>
<evidence type="ECO:0000256" key="3">
    <source>
        <dbReference type="ARBA" id="ARBA00022723"/>
    </source>
</evidence>
<dbReference type="AlphaFoldDB" id="A0A552X1M5"/>
<dbReference type="OrthoDB" id="9814708at2"/>
<accession>A0A552X1M5</accession>
<dbReference type="GO" id="GO:0020037">
    <property type="term" value="F:heme binding"/>
    <property type="evidence" value="ECO:0007669"/>
    <property type="project" value="InterPro"/>
</dbReference>
<evidence type="ECO:0000313" key="9">
    <source>
        <dbReference type="Proteomes" id="UP000320359"/>
    </source>
</evidence>
<sequence length="148" mass="15715">MSQEKAVKFVNQLKWKQVIAVVAGVAIAGGVMAFTQDMSREAIAERIQPSMKVRVAGDEPQQQAAAAAGDRSGEQVYNQACAACHTGGILGAPRKGVADDWTDRLPQGMAVLLEHSINGFNAMPPRGGCARCTDDEIEAAIEFMIADL</sequence>
<dbReference type="PANTHER" id="PTHR40942:SF4">
    <property type="entry name" value="CYTOCHROME C5"/>
    <property type="match status" value="1"/>
</dbReference>
<evidence type="ECO:0000256" key="5">
    <source>
        <dbReference type="ARBA" id="ARBA00023004"/>
    </source>
</evidence>
<dbReference type="GO" id="GO:0005506">
    <property type="term" value="F:iron ion binding"/>
    <property type="evidence" value="ECO:0007669"/>
    <property type="project" value="InterPro"/>
</dbReference>
<keyword evidence="3 6" id="KW-0479">Metal-binding</keyword>
<dbReference type="PROSITE" id="PS51007">
    <property type="entry name" value="CYTC"/>
    <property type="match status" value="1"/>
</dbReference>
<evidence type="ECO:0000313" key="8">
    <source>
        <dbReference type="EMBL" id="TRW48948.1"/>
    </source>
</evidence>
<dbReference type="InterPro" id="IPR002323">
    <property type="entry name" value="Cyt_CIE"/>
</dbReference>
<proteinExistence type="predicted"/>
<keyword evidence="4" id="KW-0249">Electron transport</keyword>
<keyword evidence="1" id="KW-0813">Transport</keyword>
<dbReference type="SUPFAM" id="SSF46626">
    <property type="entry name" value="Cytochrome c"/>
    <property type="match status" value="1"/>
</dbReference>
<dbReference type="PANTHER" id="PTHR40942">
    <property type="match status" value="1"/>
</dbReference>
<evidence type="ECO:0000256" key="6">
    <source>
        <dbReference type="PROSITE-ProRule" id="PRU00433"/>
    </source>
</evidence>
<dbReference type="InterPro" id="IPR036909">
    <property type="entry name" value="Cyt_c-like_dom_sf"/>
</dbReference>
<dbReference type="GO" id="GO:0009055">
    <property type="term" value="F:electron transfer activity"/>
    <property type="evidence" value="ECO:0007669"/>
    <property type="project" value="InterPro"/>
</dbReference>
<keyword evidence="9" id="KW-1185">Reference proteome</keyword>
<dbReference type="Pfam" id="PF13442">
    <property type="entry name" value="Cytochrome_CBB3"/>
    <property type="match status" value="1"/>
</dbReference>
<evidence type="ECO:0000256" key="4">
    <source>
        <dbReference type="ARBA" id="ARBA00022982"/>
    </source>
</evidence>
<evidence type="ECO:0000259" key="7">
    <source>
        <dbReference type="PROSITE" id="PS51007"/>
    </source>
</evidence>
<reference evidence="8 9" key="1">
    <citation type="submission" date="2019-07" db="EMBL/GenBank/DDBJ databases">
        <authorList>
            <person name="Yang M."/>
            <person name="Zhao D."/>
            <person name="Xiang H."/>
        </authorList>
    </citation>
    <scope>NUCLEOTIDE SEQUENCE [LARGE SCALE GENOMIC DNA]</scope>
    <source>
        <strain evidence="8 9">IM1326</strain>
    </source>
</reference>
<keyword evidence="2 6" id="KW-0349">Heme</keyword>